<protein>
    <submittedName>
        <fullName evidence="1">Uncharacterized protein</fullName>
    </submittedName>
</protein>
<accession>A0A7N0TRL0</accession>
<dbReference type="Proteomes" id="UP000594263">
    <property type="component" value="Unplaced"/>
</dbReference>
<evidence type="ECO:0000313" key="1">
    <source>
        <dbReference type="EnsemblPlants" id="Kaladp0042s0345.1.v1.1.CDS.1"/>
    </source>
</evidence>
<dbReference type="Gramene" id="Kaladp0042s0345.1.v1.1">
    <property type="protein sequence ID" value="Kaladp0042s0345.1.v1.1.CDS.1"/>
    <property type="gene ID" value="Kaladp0042s0345.v1.1"/>
</dbReference>
<keyword evidence="2" id="KW-1185">Reference proteome</keyword>
<dbReference type="AlphaFoldDB" id="A0A7N0TRL0"/>
<evidence type="ECO:0000313" key="2">
    <source>
        <dbReference type="Proteomes" id="UP000594263"/>
    </source>
</evidence>
<organism evidence="1 2">
    <name type="scientific">Kalanchoe fedtschenkoi</name>
    <name type="common">Lavender scallops</name>
    <name type="synonym">South American air plant</name>
    <dbReference type="NCBI Taxonomy" id="63787"/>
    <lineage>
        <taxon>Eukaryota</taxon>
        <taxon>Viridiplantae</taxon>
        <taxon>Streptophyta</taxon>
        <taxon>Embryophyta</taxon>
        <taxon>Tracheophyta</taxon>
        <taxon>Spermatophyta</taxon>
        <taxon>Magnoliopsida</taxon>
        <taxon>eudicotyledons</taxon>
        <taxon>Gunneridae</taxon>
        <taxon>Pentapetalae</taxon>
        <taxon>Saxifragales</taxon>
        <taxon>Crassulaceae</taxon>
        <taxon>Kalanchoe</taxon>
    </lineage>
</organism>
<dbReference type="EnsemblPlants" id="Kaladp0042s0345.1.v1.1">
    <property type="protein sequence ID" value="Kaladp0042s0345.1.v1.1.CDS.1"/>
    <property type="gene ID" value="Kaladp0042s0345.v1.1"/>
</dbReference>
<sequence>MSGLGLELSQLGTDWILPPWSVLPLLSPATQTPISIRVRCDLLLLEHPLLGFASARVGGFLSCRFSLGMDC</sequence>
<name>A0A7N0TRL0_KALFE</name>
<reference evidence="1" key="1">
    <citation type="submission" date="2021-01" db="UniProtKB">
        <authorList>
            <consortium name="EnsemblPlants"/>
        </authorList>
    </citation>
    <scope>IDENTIFICATION</scope>
</reference>
<proteinExistence type="predicted"/>